<keyword evidence="1" id="KW-0472">Membrane</keyword>
<reference evidence="4" key="1">
    <citation type="journal article" date="2010" name="Genome Res.">
        <title>Population genomic sequencing of Coccidioides fungi reveals recent hybridization and transposon control.</title>
        <authorList>
            <person name="Neafsey D.E."/>
            <person name="Barker B.M."/>
            <person name="Sharpton T.J."/>
            <person name="Stajich J.E."/>
            <person name="Park D.J."/>
            <person name="Whiston E."/>
            <person name="Hung C.-Y."/>
            <person name="McMahan C."/>
            <person name="White J."/>
            <person name="Sykes S."/>
            <person name="Heiman D."/>
            <person name="Young S."/>
            <person name="Zeng Q."/>
            <person name="Abouelleil A."/>
            <person name="Aftuck L."/>
            <person name="Bessette D."/>
            <person name="Brown A."/>
            <person name="FitzGerald M."/>
            <person name="Lui A."/>
            <person name="Macdonald J.P."/>
            <person name="Priest M."/>
            <person name="Orbach M.J."/>
            <person name="Galgiani J.N."/>
            <person name="Kirkland T.N."/>
            <person name="Cole G.T."/>
            <person name="Birren B.W."/>
            <person name="Henn M.R."/>
            <person name="Taylor J.W."/>
            <person name="Rounsley S.D."/>
        </authorList>
    </citation>
    <scope>NUCLEOTIDE SEQUENCE [LARGE SCALE GENOMIC DNA]</scope>
    <source>
        <strain evidence="4">H538.4</strain>
    </source>
</reference>
<accession>A0A0J8RKU2</accession>
<sequence>MPTGGRLQRLFLSSDIVLLHLPQTPPKNAGARLLQEAAGCVLLVWAAEASATLAGWIRQPRWGLSAPTGPSALCWAEPHRFPDFFDVPPSDVRSPTLCLAESVIGQPEADSLQSPLRDLTMCERYACPVTVVDERRETMTGMFLLAAPDCRIPFVQHRAVRKEKPPWACWVLSLCFYRSVSNLPGAAKQKSERLCAMDGRQSSSYGDAVRRANSNSSFRPSGWSRGIFSFFLISWVFLGFSSFTVASSVATDSIRYRRSPFFLPPAPEARSVSAPGNGENSSGYKSVVYYVNWAIYDRQYNPQDMPVDKITHVLYAFANIRPTTGEVYLSDEQADIKKRFPTDSATQPGNNVYGCANQLYLLKKRNRNFGGFFLSIRREGLIPKTSHPLLARKRTQHDR</sequence>
<dbReference type="SUPFAM" id="SSF51445">
    <property type="entry name" value="(Trans)glycosidases"/>
    <property type="match status" value="1"/>
</dbReference>
<dbReference type="InterPro" id="IPR001223">
    <property type="entry name" value="Glyco_hydro18_cat"/>
</dbReference>
<name>A0A0J8RKU2_COCIT</name>
<evidence type="ECO:0000256" key="1">
    <source>
        <dbReference type="SAM" id="Phobius"/>
    </source>
</evidence>
<dbReference type="PROSITE" id="PS51910">
    <property type="entry name" value="GH18_2"/>
    <property type="match status" value="1"/>
</dbReference>
<dbReference type="eggNOG" id="KOG2806">
    <property type="taxonomic scope" value="Eukaryota"/>
</dbReference>
<dbReference type="EMBL" id="DS016987">
    <property type="protein sequence ID" value="KMU85261.1"/>
    <property type="molecule type" value="Genomic_DNA"/>
</dbReference>
<evidence type="ECO:0000313" key="3">
    <source>
        <dbReference type="EMBL" id="KMU85261.1"/>
    </source>
</evidence>
<dbReference type="VEuPathDB" id="FungiDB:CIHG_03045"/>
<dbReference type="AlphaFoldDB" id="A0A0J8RKU2"/>
<dbReference type="Proteomes" id="UP000054563">
    <property type="component" value="Unassembled WGS sequence"/>
</dbReference>
<dbReference type="GO" id="GO:0005975">
    <property type="term" value="P:carbohydrate metabolic process"/>
    <property type="evidence" value="ECO:0007669"/>
    <property type="project" value="InterPro"/>
</dbReference>
<dbReference type="InterPro" id="IPR017853">
    <property type="entry name" value="GH"/>
</dbReference>
<organism evidence="3 4">
    <name type="scientific">Coccidioides immitis H538.4</name>
    <dbReference type="NCBI Taxonomy" id="396776"/>
    <lineage>
        <taxon>Eukaryota</taxon>
        <taxon>Fungi</taxon>
        <taxon>Dikarya</taxon>
        <taxon>Ascomycota</taxon>
        <taxon>Pezizomycotina</taxon>
        <taxon>Eurotiomycetes</taxon>
        <taxon>Eurotiomycetidae</taxon>
        <taxon>Onygenales</taxon>
        <taxon>Onygenaceae</taxon>
        <taxon>Coccidioides</taxon>
    </lineage>
</organism>
<protein>
    <submittedName>
        <fullName evidence="3">Complement-fixation chitinase</fullName>
    </submittedName>
</protein>
<keyword evidence="1" id="KW-0812">Transmembrane</keyword>
<dbReference type="STRING" id="396776.A0A0J8RKU2"/>
<dbReference type="Gene3D" id="3.20.20.80">
    <property type="entry name" value="Glycosidases"/>
    <property type="match status" value="1"/>
</dbReference>
<gene>
    <name evidence="3" type="ORF">CIHG_03045</name>
</gene>
<keyword evidence="1" id="KW-1133">Transmembrane helix</keyword>
<feature type="transmembrane region" description="Helical" evidence="1">
    <location>
        <begin position="227"/>
        <end position="250"/>
    </location>
</feature>
<proteinExistence type="predicted"/>
<evidence type="ECO:0000259" key="2">
    <source>
        <dbReference type="PROSITE" id="PS51910"/>
    </source>
</evidence>
<feature type="domain" description="GH18" evidence="2">
    <location>
        <begin position="284"/>
        <end position="399"/>
    </location>
</feature>
<evidence type="ECO:0000313" key="4">
    <source>
        <dbReference type="Proteomes" id="UP000054563"/>
    </source>
</evidence>